<keyword evidence="1" id="KW-0472">Membrane</keyword>
<feature type="transmembrane region" description="Helical" evidence="1">
    <location>
        <begin position="100"/>
        <end position="121"/>
    </location>
</feature>
<dbReference type="VEuPathDB" id="VectorBase:HLOH_048279"/>
<gene>
    <name evidence="2" type="ORF">HPB48_011983</name>
</gene>
<reference evidence="2 3" key="1">
    <citation type="journal article" date="2020" name="Cell">
        <title>Large-Scale Comparative Analyses of Tick Genomes Elucidate Their Genetic Diversity and Vector Capacities.</title>
        <authorList>
            <consortium name="Tick Genome and Microbiome Consortium (TIGMIC)"/>
            <person name="Jia N."/>
            <person name="Wang J."/>
            <person name="Shi W."/>
            <person name="Du L."/>
            <person name="Sun Y."/>
            <person name="Zhan W."/>
            <person name="Jiang J.F."/>
            <person name="Wang Q."/>
            <person name="Zhang B."/>
            <person name="Ji P."/>
            <person name="Bell-Sakyi L."/>
            <person name="Cui X.M."/>
            <person name="Yuan T.T."/>
            <person name="Jiang B.G."/>
            <person name="Yang W.F."/>
            <person name="Lam T.T."/>
            <person name="Chang Q.C."/>
            <person name="Ding S.J."/>
            <person name="Wang X.J."/>
            <person name="Zhu J.G."/>
            <person name="Ruan X.D."/>
            <person name="Zhao L."/>
            <person name="Wei J.T."/>
            <person name="Ye R.Z."/>
            <person name="Que T.C."/>
            <person name="Du C.H."/>
            <person name="Zhou Y.H."/>
            <person name="Cheng J.X."/>
            <person name="Dai P.F."/>
            <person name="Guo W.B."/>
            <person name="Han X.H."/>
            <person name="Huang E.J."/>
            <person name="Li L.F."/>
            <person name="Wei W."/>
            <person name="Gao Y.C."/>
            <person name="Liu J.Z."/>
            <person name="Shao H.Z."/>
            <person name="Wang X."/>
            <person name="Wang C.C."/>
            <person name="Yang T.C."/>
            <person name="Huo Q.B."/>
            <person name="Li W."/>
            <person name="Chen H.Y."/>
            <person name="Chen S.E."/>
            <person name="Zhou L.G."/>
            <person name="Ni X.B."/>
            <person name="Tian J.H."/>
            <person name="Sheng Y."/>
            <person name="Liu T."/>
            <person name="Pan Y.S."/>
            <person name="Xia L.Y."/>
            <person name="Li J."/>
            <person name="Zhao F."/>
            <person name="Cao W.C."/>
        </authorList>
    </citation>
    <scope>NUCLEOTIDE SEQUENCE [LARGE SCALE GENOMIC DNA]</scope>
    <source>
        <strain evidence="2">HaeL-2018</strain>
    </source>
</reference>
<organism evidence="2 3">
    <name type="scientific">Haemaphysalis longicornis</name>
    <name type="common">Bush tick</name>
    <dbReference type="NCBI Taxonomy" id="44386"/>
    <lineage>
        <taxon>Eukaryota</taxon>
        <taxon>Metazoa</taxon>
        <taxon>Ecdysozoa</taxon>
        <taxon>Arthropoda</taxon>
        <taxon>Chelicerata</taxon>
        <taxon>Arachnida</taxon>
        <taxon>Acari</taxon>
        <taxon>Parasitiformes</taxon>
        <taxon>Ixodida</taxon>
        <taxon>Ixodoidea</taxon>
        <taxon>Ixodidae</taxon>
        <taxon>Haemaphysalinae</taxon>
        <taxon>Haemaphysalis</taxon>
    </lineage>
</organism>
<evidence type="ECO:0000256" key="1">
    <source>
        <dbReference type="SAM" id="Phobius"/>
    </source>
</evidence>
<dbReference type="EMBL" id="JABSTR010000011">
    <property type="protein sequence ID" value="KAH9381687.1"/>
    <property type="molecule type" value="Genomic_DNA"/>
</dbReference>
<keyword evidence="3" id="KW-1185">Reference proteome</keyword>
<sequence>MLGTHVFITVYGAIDEIYAREFGIRANEDHFRFSPSAPMMPKNFPCGAALKRTVTGLLEHGHQQKHTLITLRKIKQTMRHPGDFYSANPKMASVSFWETVLVYTSGVLLPCITFLLETYWGRILHRNRFKRATHVTHSKVAYLKE</sequence>
<keyword evidence="1" id="KW-0812">Transmembrane</keyword>
<name>A0A9J6H4H0_HAELO</name>
<keyword evidence="1" id="KW-1133">Transmembrane helix</keyword>
<dbReference type="Proteomes" id="UP000821853">
    <property type="component" value="Chromosome 9"/>
</dbReference>
<accession>A0A9J6H4H0</accession>
<evidence type="ECO:0000313" key="3">
    <source>
        <dbReference type="Proteomes" id="UP000821853"/>
    </source>
</evidence>
<protein>
    <submittedName>
        <fullName evidence="2">Uncharacterized protein</fullName>
    </submittedName>
</protein>
<comment type="caution">
    <text evidence="2">The sequence shown here is derived from an EMBL/GenBank/DDBJ whole genome shotgun (WGS) entry which is preliminary data.</text>
</comment>
<dbReference type="AlphaFoldDB" id="A0A9J6H4H0"/>
<proteinExistence type="predicted"/>
<evidence type="ECO:0000313" key="2">
    <source>
        <dbReference type="EMBL" id="KAH9381687.1"/>
    </source>
</evidence>